<dbReference type="PANTHER" id="PTHR22839">
    <property type="entry name" value="THO COMPLEX SUBUNIT 3 THO3"/>
    <property type="match status" value="1"/>
</dbReference>
<evidence type="ECO:0000256" key="3">
    <source>
        <dbReference type="ARBA" id="ARBA00046343"/>
    </source>
</evidence>
<gene>
    <name evidence="5" type="ORF">GPM918_LOCUS14</name>
    <name evidence="6" type="ORF">SRO942_LOCUS15</name>
</gene>
<dbReference type="AlphaFoldDB" id="A0A813NFC1"/>
<dbReference type="Proteomes" id="UP000663829">
    <property type="component" value="Unassembled WGS sequence"/>
</dbReference>
<evidence type="ECO:0008006" key="8">
    <source>
        <dbReference type="Google" id="ProtNLM"/>
    </source>
</evidence>
<dbReference type="GO" id="GO:0006406">
    <property type="term" value="P:mRNA export from nucleus"/>
    <property type="evidence" value="ECO:0007669"/>
    <property type="project" value="InterPro"/>
</dbReference>
<name>A0A813NFC1_9BILA</name>
<dbReference type="InterPro" id="IPR036322">
    <property type="entry name" value="WD40_repeat_dom_sf"/>
</dbReference>
<dbReference type="SUPFAM" id="SSF50978">
    <property type="entry name" value="WD40 repeat-like"/>
    <property type="match status" value="1"/>
</dbReference>
<keyword evidence="2" id="KW-0677">Repeat</keyword>
<sequence>MTAPLSLETFQSMFNGNTKNKSYSAHNGKVHSIAWNVDGSRLGSGSVDKSVCIFAYDKGSMERFYREHTEEVDQLSWHPILPFELATASGDRLVKIFDTRTDRSISTIETKGENINIAWSPDGNMLSVGNKDDLITFIDTRTSKIIREEQFKYEVNEISWDRTGDLFAVTTGNGTVVFFDAHCLSKDKQLEEIHSLSAHTGNCICLEFDVSGKYFAVGAADASASIWDCEQLVCLTVLTRLEWAVRSLSFGCNSQLLALASEDTYIEIAHVETGERVLALKCEAQTFAVSWHPKANVLAYVTDDDRDAGTVRLFGLID</sequence>
<keyword evidence="7" id="KW-1185">Reference proteome</keyword>
<evidence type="ECO:0000256" key="4">
    <source>
        <dbReference type="PROSITE-ProRule" id="PRU00221"/>
    </source>
</evidence>
<dbReference type="PROSITE" id="PS50082">
    <property type="entry name" value="WD_REPEATS_2"/>
    <property type="match status" value="3"/>
</dbReference>
<comment type="caution">
    <text evidence="5">The sequence shown here is derived from an EMBL/GenBank/DDBJ whole genome shotgun (WGS) entry which is preliminary data.</text>
</comment>
<dbReference type="Pfam" id="PF25174">
    <property type="entry name" value="Beta-prop_THOC3"/>
    <property type="match status" value="1"/>
</dbReference>
<evidence type="ECO:0000313" key="5">
    <source>
        <dbReference type="EMBL" id="CAF0736575.1"/>
    </source>
</evidence>
<feature type="repeat" description="WD" evidence="4">
    <location>
        <begin position="65"/>
        <end position="107"/>
    </location>
</feature>
<dbReference type="InterPro" id="IPR001680">
    <property type="entry name" value="WD40_rpt"/>
</dbReference>
<evidence type="ECO:0000256" key="2">
    <source>
        <dbReference type="ARBA" id="ARBA00022737"/>
    </source>
</evidence>
<accession>A0A813NFC1</accession>
<comment type="similarity">
    <text evidence="3">Belongs to the THOC3 family.</text>
</comment>
<dbReference type="InterPro" id="IPR040132">
    <property type="entry name" value="Tex1/THOC3"/>
</dbReference>
<feature type="repeat" description="WD" evidence="4">
    <location>
        <begin position="23"/>
        <end position="64"/>
    </location>
</feature>
<protein>
    <recommendedName>
        <fullName evidence="8">THO complex subunit 3</fullName>
    </recommendedName>
</protein>
<evidence type="ECO:0000313" key="6">
    <source>
        <dbReference type="EMBL" id="CAF3514529.1"/>
    </source>
</evidence>
<dbReference type="OrthoDB" id="340259at2759"/>
<dbReference type="GO" id="GO:0000445">
    <property type="term" value="C:THO complex part of transcription export complex"/>
    <property type="evidence" value="ECO:0007669"/>
    <property type="project" value="TreeGrafter"/>
</dbReference>
<feature type="repeat" description="WD" evidence="4">
    <location>
        <begin position="196"/>
        <end position="228"/>
    </location>
</feature>
<dbReference type="Proteomes" id="UP000681722">
    <property type="component" value="Unassembled WGS sequence"/>
</dbReference>
<evidence type="ECO:0000256" key="1">
    <source>
        <dbReference type="ARBA" id="ARBA00022574"/>
    </source>
</evidence>
<keyword evidence="1 4" id="KW-0853">WD repeat</keyword>
<dbReference type="InterPro" id="IPR015943">
    <property type="entry name" value="WD40/YVTN_repeat-like_dom_sf"/>
</dbReference>
<dbReference type="PANTHER" id="PTHR22839:SF0">
    <property type="entry name" value="THO COMPLEX SUBUNIT 3"/>
    <property type="match status" value="1"/>
</dbReference>
<dbReference type="EMBL" id="CAJNOQ010000002">
    <property type="protein sequence ID" value="CAF0736575.1"/>
    <property type="molecule type" value="Genomic_DNA"/>
</dbReference>
<dbReference type="PROSITE" id="PS50294">
    <property type="entry name" value="WD_REPEATS_REGION"/>
    <property type="match status" value="1"/>
</dbReference>
<proteinExistence type="inferred from homology"/>
<dbReference type="SMART" id="SM00320">
    <property type="entry name" value="WD40"/>
    <property type="match status" value="7"/>
</dbReference>
<dbReference type="EMBL" id="CAJOBC010000002">
    <property type="protein sequence ID" value="CAF3514529.1"/>
    <property type="molecule type" value="Genomic_DNA"/>
</dbReference>
<dbReference type="Gene3D" id="2.130.10.10">
    <property type="entry name" value="YVTN repeat-like/Quinoprotein amine dehydrogenase"/>
    <property type="match status" value="2"/>
</dbReference>
<organism evidence="5 7">
    <name type="scientific">Didymodactylos carnosus</name>
    <dbReference type="NCBI Taxonomy" id="1234261"/>
    <lineage>
        <taxon>Eukaryota</taxon>
        <taxon>Metazoa</taxon>
        <taxon>Spiralia</taxon>
        <taxon>Gnathifera</taxon>
        <taxon>Rotifera</taxon>
        <taxon>Eurotatoria</taxon>
        <taxon>Bdelloidea</taxon>
        <taxon>Philodinida</taxon>
        <taxon>Philodinidae</taxon>
        <taxon>Didymodactylos</taxon>
    </lineage>
</organism>
<evidence type="ECO:0000313" key="7">
    <source>
        <dbReference type="Proteomes" id="UP000663829"/>
    </source>
</evidence>
<reference evidence="5" key="1">
    <citation type="submission" date="2021-02" db="EMBL/GenBank/DDBJ databases">
        <authorList>
            <person name="Nowell W R."/>
        </authorList>
    </citation>
    <scope>NUCLEOTIDE SEQUENCE</scope>
</reference>